<sequence>MEEEEPNEPIEEITVLVSNLVISKPSTTKIPFSRQSKEGRGFLNLFKSLNVNLSLLELIDKTPKYAKYLKEIMARHKKMNEGEKIETDASCSALITKKIYIKVGDRHFSKALCDLGASINLMPLSIYRKLRLGDLKNTSITLQLVDRSLVYLKGVLKDVLVKLRGFIIPVDFLVLDFEEDHDIPILLGRPFLATSNSTIDFEQNELIMKINGKIVVFKYVHDPQIGECYVLFNLTPNGLD</sequence>
<proteinExistence type="predicted"/>
<name>A0A5B6WFE0_9ROSI</name>
<protein>
    <submittedName>
        <fullName evidence="1">Integrase, catalytic core</fullName>
    </submittedName>
</protein>
<dbReference type="OrthoDB" id="778454at2759"/>
<dbReference type="EMBL" id="SMMG02000003">
    <property type="protein sequence ID" value="KAA3479885.1"/>
    <property type="molecule type" value="Genomic_DNA"/>
</dbReference>
<dbReference type="CDD" id="cd00303">
    <property type="entry name" value="retropepsin_like"/>
    <property type="match status" value="1"/>
</dbReference>
<dbReference type="PANTHER" id="PTHR33067">
    <property type="entry name" value="RNA-DIRECTED DNA POLYMERASE-RELATED"/>
    <property type="match status" value="1"/>
</dbReference>
<evidence type="ECO:0000313" key="2">
    <source>
        <dbReference type="Proteomes" id="UP000325315"/>
    </source>
</evidence>
<organism evidence="1 2">
    <name type="scientific">Gossypium australe</name>
    <dbReference type="NCBI Taxonomy" id="47621"/>
    <lineage>
        <taxon>Eukaryota</taxon>
        <taxon>Viridiplantae</taxon>
        <taxon>Streptophyta</taxon>
        <taxon>Embryophyta</taxon>
        <taxon>Tracheophyta</taxon>
        <taxon>Spermatophyta</taxon>
        <taxon>Magnoliopsida</taxon>
        <taxon>eudicotyledons</taxon>
        <taxon>Gunneridae</taxon>
        <taxon>Pentapetalae</taxon>
        <taxon>rosids</taxon>
        <taxon>malvids</taxon>
        <taxon>Malvales</taxon>
        <taxon>Malvaceae</taxon>
        <taxon>Malvoideae</taxon>
        <taxon>Gossypium</taxon>
    </lineage>
</organism>
<dbReference type="AlphaFoldDB" id="A0A5B6WFE0"/>
<dbReference type="SUPFAM" id="SSF50630">
    <property type="entry name" value="Acid proteases"/>
    <property type="match status" value="1"/>
</dbReference>
<dbReference type="PANTHER" id="PTHR33067:SF31">
    <property type="entry name" value="RNA-DIRECTED DNA POLYMERASE"/>
    <property type="match status" value="1"/>
</dbReference>
<reference evidence="2" key="1">
    <citation type="journal article" date="2019" name="Plant Biotechnol. J.">
        <title>Genome sequencing of the Australian wild diploid species Gossypium australe highlights disease resistance and delayed gland morphogenesis.</title>
        <authorList>
            <person name="Cai Y."/>
            <person name="Cai X."/>
            <person name="Wang Q."/>
            <person name="Wang P."/>
            <person name="Zhang Y."/>
            <person name="Cai C."/>
            <person name="Xu Y."/>
            <person name="Wang K."/>
            <person name="Zhou Z."/>
            <person name="Wang C."/>
            <person name="Geng S."/>
            <person name="Li B."/>
            <person name="Dong Q."/>
            <person name="Hou Y."/>
            <person name="Wang H."/>
            <person name="Ai P."/>
            <person name="Liu Z."/>
            <person name="Yi F."/>
            <person name="Sun M."/>
            <person name="An G."/>
            <person name="Cheng J."/>
            <person name="Zhang Y."/>
            <person name="Shi Q."/>
            <person name="Xie Y."/>
            <person name="Shi X."/>
            <person name="Chang Y."/>
            <person name="Huang F."/>
            <person name="Chen Y."/>
            <person name="Hong S."/>
            <person name="Mi L."/>
            <person name="Sun Q."/>
            <person name="Zhang L."/>
            <person name="Zhou B."/>
            <person name="Peng R."/>
            <person name="Zhang X."/>
            <person name="Liu F."/>
        </authorList>
    </citation>
    <scope>NUCLEOTIDE SEQUENCE [LARGE SCALE GENOMIC DNA]</scope>
    <source>
        <strain evidence="2">cv. PA1801</strain>
    </source>
</reference>
<dbReference type="Proteomes" id="UP000325315">
    <property type="component" value="Unassembled WGS sequence"/>
</dbReference>
<accession>A0A5B6WFE0</accession>
<keyword evidence="2" id="KW-1185">Reference proteome</keyword>
<gene>
    <name evidence="1" type="ORF">EPI10_020362</name>
</gene>
<comment type="caution">
    <text evidence="1">The sequence shown here is derived from an EMBL/GenBank/DDBJ whole genome shotgun (WGS) entry which is preliminary data.</text>
</comment>
<dbReference type="Gene3D" id="2.40.70.10">
    <property type="entry name" value="Acid Proteases"/>
    <property type="match status" value="1"/>
</dbReference>
<dbReference type="InterPro" id="IPR021109">
    <property type="entry name" value="Peptidase_aspartic_dom_sf"/>
</dbReference>
<evidence type="ECO:0000313" key="1">
    <source>
        <dbReference type="EMBL" id="KAA3479885.1"/>
    </source>
</evidence>